<feature type="signal peptide" evidence="1">
    <location>
        <begin position="1"/>
        <end position="20"/>
    </location>
</feature>
<dbReference type="EMBL" id="BEYU01000018">
    <property type="protein sequence ID" value="GBG26018.1"/>
    <property type="molecule type" value="Genomic_DNA"/>
</dbReference>
<dbReference type="Proteomes" id="UP000241890">
    <property type="component" value="Unassembled WGS sequence"/>
</dbReference>
<evidence type="ECO:0000256" key="1">
    <source>
        <dbReference type="SAM" id="SignalP"/>
    </source>
</evidence>
<evidence type="ECO:0000313" key="2">
    <source>
        <dbReference type="EMBL" id="GBG26018.1"/>
    </source>
</evidence>
<accession>A0A2R5G8A4</accession>
<proteinExistence type="predicted"/>
<comment type="caution">
    <text evidence="2">The sequence shown here is derived from an EMBL/GenBank/DDBJ whole genome shotgun (WGS) entry which is preliminary data.</text>
</comment>
<keyword evidence="3" id="KW-1185">Reference proteome</keyword>
<gene>
    <name evidence="2" type="ORF">FCC1311_022382</name>
</gene>
<feature type="chain" id="PRO_5015318602" evidence="1">
    <location>
        <begin position="21"/>
        <end position="1169"/>
    </location>
</feature>
<dbReference type="AlphaFoldDB" id="A0A2R5G8A4"/>
<keyword evidence="1" id="KW-0732">Signal</keyword>
<reference evidence="2 3" key="1">
    <citation type="submission" date="2017-12" db="EMBL/GenBank/DDBJ databases">
        <title>Sequencing, de novo assembly and annotation of complete genome of a new Thraustochytrid species, strain FCC1311.</title>
        <authorList>
            <person name="Sedici K."/>
            <person name="Godart F."/>
            <person name="Aiese Cigliano R."/>
            <person name="Sanseverino W."/>
            <person name="Barakat M."/>
            <person name="Ortet P."/>
            <person name="Marechal E."/>
            <person name="Cagnac O."/>
            <person name="Amato A."/>
        </authorList>
    </citation>
    <scope>NUCLEOTIDE SEQUENCE [LARGE SCALE GENOMIC DNA]</scope>
</reference>
<evidence type="ECO:0000313" key="3">
    <source>
        <dbReference type="Proteomes" id="UP000241890"/>
    </source>
</evidence>
<name>A0A2R5G8A4_9STRA</name>
<organism evidence="2 3">
    <name type="scientific">Hondaea fermentalgiana</name>
    <dbReference type="NCBI Taxonomy" id="2315210"/>
    <lineage>
        <taxon>Eukaryota</taxon>
        <taxon>Sar</taxon>
        <taxon>Stramenopiles</taxon>
        <taxon>Bigyra</taxon>
        <taxon>Labyrinthulomycetes</taxon>
        <taxon>Thraustochytrida</taxon>
        <taxon>Thraustochytriidae</taxon>
        <taxon>Hondaea</taxon>
    </lineage>
</organism>
<protein>
    <submittedName>
        <fullName evidence="2">Uncharacterized protein</fullName>
    </submittedName>
</protein>
<dbReference type="InParanoid" id="A0A2R5G8A4"/>
<sequence length="1169" mass="128856">MRFATSVAIVLVATMARALAQSSGCTSSITYIEFPNSACEVSTEEPPTLTETLASEVISLNTCCPNLVGGQDDARRLFGLAPSDTLNSRALQTDETCRQVIVRTPYCDLEQGTGCTAESSELEIELAFDYSAVTSEETCCSECFCWGDPRCSSFDGTRANWIVCDDRRRSNCRHGPQRCSNQLDPWGDSCEFVKRTRQGTDNPWEGWDTDGSPCQSTRMYDGTEFPSMEFFSGDDFEVNLVLGERGVTEQVDLTVGSDTFSLTASACLADTSASVWTTDASNIPDTWTVTTESSQRVMWSVQNTGASVFTDILCQRTVGERSRLDVTLRYPTAGDSPDDEFTGFCVTGVISEDEKGTGTLSIEDDDKCLRMEIGGCLEACKALVDPTCVEENYDANVLKWCEENDYSGVTPAIGSDEECVERIKENCEESGFSWAQIVCQIDNMNGDGSGYDEDGYLRCLQDIEDFTWFQYVKDRPSFEVTSATTQTPTECIADVTEYNETKSNTCEIGVQVQSFNDDTSTWEDEFFIPSTLPPCDGIAKVNGTVFPNLMVRPIRLAQCESIQSECATSNNCLPTNGFTAQIEYRQIEECPTPAPTPVPEPTCYDCEEFAENQSPQVCQSSTEDFVQIGTCETCCEPDDEDDLPELSEWGYCRTQETIRPYCDADNDDEKAYCRKLKNKRNRVTLDINISYANPNEEPYSCCRDCSIYGDPEMTPFTATGNNLAIDAWIICDGREIPGDGSTCPIKSTTCGLEKDHDGNYCVYNETRASMLTDQSDIGAVGSPCQANPLSGEAVMEVYTTADNMFSINAVLGERAVVTETRLTVDGDTVSLVASECFGDAGSGWSDELSNSLTDVSYDAVDQRSTNRGAERTWKLTYQESIFIQITCLKMIGQKGGAKGVVGYRMNIDHIIDIDEERATSEDSTGYCPKGVVDFQLSTPTDTSDGSVFAECTWQQWSEGLTMAKALVGTATTSAQILDAITEWCQTANTNEDTPEACYDDIVDGRTNYNVIGRRWAKRYCRAISSNRPSGMSVAGWIDNCYADIREETFGIVSYVESYGTGEKNTINTCLSNPTYTTSDDTCTEGIHVEHYDTSAEDWVQSFFVPSTNLPCDGIITVKYADYPELFTNKIRFRQCDQPANNGCTLAESCMPAQGFDILYRFSQPAAVCN</sequence>